<dbReference type="PRINTS" id="PR00146">
    <property type="entry name" value="DHPICSNTHASE"/>
</dbReference>
<dbReference type="GO" id="GO:0005829">
    <property type="term" value="C:cytosol"/>
    <property type="evidence" value="ECO:0007669"/>
    <property type="project" value="TreeGrafter"/>
</dbReference>
<dbReference type="InterPro" id="IPR013785">
    <property type="entry name" value="Aldolase_TIM"/>
</dbReference>
<organism evidence="7 8">
    <name type="scientific">Brachybacterium faecium (strain ATCC 43885 / DSM 4810 / JCM 11609 / LMG 19847 / NBRC 14762 / NCIMB 9860 / 6-10)</name>
    <dbReference type="NCBI Taxonomy" id="446465"/>
    <lineage>
        <taxon>Bacteria</taxon>
        <taxon>Bacillati</taxon>
        <taxon>Actinomycetota</taxon>
        <taxon>Actinomycetes</taxon>
        <taxon>Micrococcales</taxon>
        <taxon>Dermabacteraceae</taxon>
        <taxon>Brachybacterium</taxon>
    </lineage>
</organism>
<proteinExistence type="inferred from homology"/>
<name>C7MB37_BRAFD</name>
<dbReference type="Proteomes" id="UP000001919">
    <property type="component" value="Chromosome"/>
</dbReference>
<reference evidence="7 8" key="1">
    <citation type="journal article" date="2009" name="Stand. Genomic Sci.">
        <title>Complete genome sequence of Brachybacterium faecium type strain (Schefferle 6-10).</title>
        <authorList>
            <person name="Lapidus A."/>
            <person name="Pukall R."/>
            <person name="Labuttii K."/>
            <person name="Copeland A."/>
            <person name="Del Rio T.G."/>
            <person name="Nolan M."/>
            <person name="Chen F."/>
            <person name="Lucas S."/>
            <person name="Tice H."/>
            <person name="Cheng J.F."/>
            <person name="Bruce D."/>
            <person name="Goodwin L."/>
            <person name="Pitluck S."/>
            <person name="Rohde M."/>
            <person name="Goker M."/>
            <person name="Pati A."/>
            <person name="Ivanova N."/>
            <person name="Mavrommatis K."/>
            <person name="Chen A."/>
            <person name="Palaniappan K."/>
            <person name="D'haeseleer P."/>
            <person name="Chain P."/>
            <person name="Bristow J."/>
            <person name="Eisen J.A."/>
            <person name="Markowitz V."/>
            <person name="Hugenholtz P."/>
            <person name="Kyrpides N.C."/>
            <person name="Klenk H.P."/>
        </authorList>
    </citation>
    <scope>NUCLEOTIDE SEQUENCE [LARGE SCALE GENOMIC DNA]</scope>
    <source>
        <strain evidence="8">ATCC 43885 / DSM 4810 / JCM 11609 / LMG 19847 / NBRC 14762 / NCIMB 9860 / 6-10</strain>
    </source>
</reference>
<keyword evidence="8" id="KW-1185">Reference proteome</keyword>
<evidence type="ECO:0000256" key="3">
    <source>
        <dbReference type="ARBA" id="ARBA00023270"/>
    </source>
</evidence>
<dbReference type="SUPFAM" id="SSF51569">
    <property type="entry name" value="Aldolase"/>
    <property type="match status" value="1"/>
</dbReference>
<evidence type="ECO:0000256" key="6">
    <source>
        <dbReference type="PIRSR" id="PIRSR001365-2"/>
    </source>
</evidence>
<dbReference type="HOGENOM" id="CLU_049343_4_0_11"/>
<evidence type="ECO:0000256" key="2">
    <source>
        <dbReference type="ARBA" id="ARBA00023239"/>
    </source>
</evidence>
<dbReference type="PATRIC" id="fig|446465.5.peg.3131"/>
<evidence type="ECO:0000256" key="4">
    <source>
        <dbReference type="PIRNR" id="PIRNR001365"/>
    </source>
</evidence>
<dbReference type="SMART" id="SM01130">
    <property type="entry name" value="DHDPS"/>
    <property type="match status" value="1"/>
</dbReference>
<evidence type="ECO:0000256" key="5">
    <source>
        <dbReference type="PIRSR" id="PIRSR001365-1"/>
    </source>
</evidence>
<dbReference type="InterPro" id="IPR020625">
    <property type="entry name" value="Schiff_base-form_aldolases_AS"/>
</dbReference>
<sequence length="292" mass="30823">MTDTPMRGVFAVSTTPFTPVGAQDLDICGRSVERVLEAGVDGILALGATGEALALEDHEREAQVRHLVEVVDGRVPVVVGCMAYRPQAVSTMIARAARWGASAAMVTPSFYGGLSATDAVAALSPVVERSELPVMVYNNPHSTGVDLLPEDLVPLLEHEAMWSVKETSGAATRVRELRAHLGTEVEVLVGADGLALEGFTQGASGWVAASAWLAPARCVELWRRADAGDWERAVALWDRLAGPLGQIEADPAFISLIKRSLGELGLPQGAVRTPLPTASDEAVRSLLSALDS</sequence>
<evidence type="ECO:0000256" key="1">
    <source>
        <dbReference type="ARBA" id="ARBA00007592"/>
    </source>
</evidence>
<dbReference type="InterPro" id="IPR002220">
    <property type="entry name" value="DapA-like"/>
</dbReference>
<feature type="active site" description="Schiff-base intermediate with substrate" evidence="5">
    <location>
        <position position="165"/>
    </location>
</feature>
<feature type="binding site" evidence="6">
    <location>
        <position position="49"/>
    </location>
    <ligand>
        <name>pyruvate</name>
        <dbReference type="ChEBI" id="CHEBI:15361"/>
    </ligand>
</feature>
<dbReference type="PROSITE" id="PS00666">
    <property type="entry name" value="DHDPS_2"/>
    <property type="match status" value="1"/>
</dbReference>
<feature type="active site" description="Proton donor/acceptor" evidence="5">
    <location>
        <position position="137"/>
    </location>
</feature>
<dbReference type="GO" id="GO:0008840">
    <property type="term" value="F:4-hydroxy-tetrahydrodipicolinate synthase activity"/>
    <property type="evidence" value="ECO:0007669"/>
    <property type="project" value="TreeGrafter"/>
</dbReference>
<keyword evidence="3" id="KW-0704">Schiff base</keyword>
<dbReference type="STRING" id="446465.Bfae_31640"/>
<dbReference type="EMBL" id="CP001643">
    <property type="protein sequence ID" value="ACU86924.1"/>
    <property type="molecule type" value="Genomic_DNA"/>
</dbReference>
<dbReference type="GO" id="GO:0044281">
    <property type="term" value="P:small molecule metabolic process"/>
    <property type="evidence" value="ECO:0007669"/>
    <property type="project" value="UniProtKB-ARBA"/>
</dbReference>
<keyword evidence="2 4" id="KW-0456">Lyase</keyword>
<dbReference type="OrthoDB" id="9778880at2"/>
<dbReference type="AlphaFoldDB" id="C7MB37"/>
<feature type="binding site" evidence="6">
    <location>
        <position position="207"/>
    </location>
    <ligand>
        <name>pyruvate</name>
        <dbReference type="ChEBI" id="CHEBI:15361"/>
    </ligand>
</feature>
<dbReference type="Pfam" id="PF00701">
    <property type="entry name" value="DHDPS"/>
    <property type="match status" value="1"/>
</dbReference>
<dbReference type="PIRSF" id="PIRSF001365">
    <property type="entry name" value="DHDPS"/>
    <property type="match status" value="1"/>
</dbReference>
<evidence type="ECO:0000313" key="8">
    <source>
        <dbReference type="Proteomes" id="UP000001919"/>
    </source>
</evidence>
<comment type="similarity">
    <text evidence="1 4">Belongs to the DapA family.</text>
</comment>
<dbReference type="PANTHER" id="PTHR12128:SF66">
    <property type="entry name" value="4-HYDROXY-2-OXOGLUTARATE ALDOLASE, MITOCHONDRIAL"/>
    <property type="match status" value="1"/>
</dbReference>
<protein>
    <submittedName>
        <fullName evidence="7">Dihydrodipicolinate synthase/N-acetylneuraminate lyase</fullName>
    </submittedName>
</protein>
<dbReference type="eggNOG" id="COG0329">
    <property type="taxonomic scope" value="Bacteria"/>
</dbReference>
<evidence type="ECO:0000313" key="7">
    <source>
        <dbReference type="EMBL" id="ACU86924.1"/>
    </source>
</evidence>
<dbReference type="CDD" id="cd00408">
    <property type="entry name" value="DHDPS-like"/>
    <property type="match status" value="1"/>
</dbReference>
<dbReference type="Gene3D" id="3.20.20.70">
    <property type="entry name" value="Aldolase class I"/>
    <property type="match status" value="1"/>
</dbReference>
<dbReference type="KEGG" id="bfa:Bfae_31640"/>
<accession>C7MB37</accession>
<gene>
    <name evidence="7" type="ordered locus">Bfae_31640</name>
</gene>
<dbReference type="PANTHER" id="PTHR12128">
    <property type="entry name" value="DIHYDRODIPICOLINATE SYNTHASE"/>
    <property type="match status" value="1"/>
</dbReference>